<name>M7TZA9_EUTLA</name>
<reference evidence="3" key="1">
    <citation type="journal article" date="2013" name="Genome Announc.">
        <title>Draft genome sequence of the grapevine dieback fungus Eutypa lata UCR-EL1.</title>
        <authorList>
            <person name="Blanco-Ulate B."/>
            <person name="Rolshausen P.E."/>
            <person name="Cantu D."/>
        </authorList>
    </citation>
    <scope>NUCLEOTIDE SEQUENCE [LARGE SCALE GENOMIC DNA]</scope>
    <source>
        <strain evidence="3">UCR-EL1</strain>
    </source>
</reference>
<dbReference type="eggNOG" id="ENOG502SU90">
    <property type="taxonomic scope" value="Eukaryota"/>
</dbReference>
<proteinExistence type="predicted"/>
<evidence type="ECO:0000313" key="3">
    <source>
        <dbReference type="Proteomes" id="UP000012174"/>
    </source>
</evidence>
<dbReference type="OMA" id="CPNNCKH"/>
<dbReference type="EMBL" id="KB705544">
    <property type="protein sequence ID" value="EMR72015.1"/>
    <property type="molecule type" value="Genomic_DNA"/>
</dbReference>
<feature type="signal peptide" evidence="1">
    <location>
        <begin position="1"/>
        <end position="21"/>
    </location>
</feature>
<accession>M7TZA9</accession>
<dbReference type="AlphaFoldDB" id="M7TZA9"/>
<protein>
    <submittedName>
        <fullName evidence="2">Uncharacterized protein</fullName>
    </submittedName>
</protein>
<dbReference type="Proteomes" id="UP000012174">
    <property type="component" value="Unassembled WGS sequence"/>
</dbReference>
<keyword evidence="3" id="KW-1185">Reference proteome</keyword>
<evidence type="ECO:0000256" key="1">
    <source>
        <dbReference type="SAM" id="SignalP"/>
    </source>
</evidence>
<dbReference type="HOGENOM" id="CLU_174978_0_0_1"/>
<gene>
    <name evidence="2" type="ORF">UCREL1_925</name>
</gene>
<evidence type="ECO:0000313" key="2">
    <source>
        <dbReference type="EMBL" id="EMR72015.1"/>
    </source>
</evidence>
<dbReference type="KEGG" id="ela:UCREL1_925"/>
<dbReference type="OrthoDB" id="4466885at2759"/>
<organism evidence="2 3">
    <name type="scientific">Eutypa lata (strain UCR-EL1)</name>
    <name type="common">Grapevine dieback disease fungus</name>
    <name type="synonym">Eutypa armeniacae</name>
    <dbReference type="NCBI Taxonomy" id="1287681"/>
    <lineage>
        <taxon>Eukaryota</taxon>
        <taxon>Fungi</taxon>
        <taxon>Dikarya</taxon>
        <taxon>Ascomycota</taxon>
        <taxon>Pezizomycotina</taxon>
        <taxon>Sordariomycetes</taxon>
        <taxon>Xylariomycetidae</taxon>
        <taxon>Xylariales</taxon>
        <taxon>Diatrypaceae</taxon>
        <taxon>Eutypa</taxon>
    </lineage>
</organism>
<sequence length="85" mass="8757">MLFNTSIVSTVALLMASQVMGAPTEATGNEARAVLIATDPGYACTCPNNCDHHAGSSCKYYSGPSDNSPIIEGTCVDRNGLTCVA</sequence>
<keyword evidence="1" id="KW-0732">Signal</keyword>
<feature type="chain" id="PRO_5004086211" evidence="1">
    <location>
        <begin position="22"/>
        <end position="85"/>
    </location>
</feature>